<proteinExistence type="predicted"/>
<sequence>MNGFRVLFVVTTEPGEKRTRIISVRMAERHEER</sequence>
<dbReference type="EMBL" id="CP067422">
    <property type="protein sequence ID" value="QQP93501.1"/>
    <property type="molecule type" value="Genomic_DNA"/>
</dbReference>
<evidence type="ECO:0000313" key="2">
    <source>
        <dbReference type="Proteomes" id="UP000595197"/>
    </source>
</evidence>
<dbReference type="InterPro" id="IPR038573">
    <property type="entry name" value="BrnT_sf"/>
</dbReference>
<accession>A0ABX7BIB2</accession>
<organism evidence="1 2">
    <name type="scientific">Skermanella cutis</name>
    <dbReference type="NCBI Taxonomy" id="2775420"/>
    <lineage>
        <taxon>Bacteria</taxon>
        <taxon>Pseudomonadati</taxon>
        <taxon>Pseudomonadota</taxon>
        <taxon>Alphaproteobacteria</taxon>
        <taxon>Rhodospirillales</taxon>
        <taxon>Azospirillaceae</taxon>
        <taxon>Skermanella</taxon>
    </lineage>
</organism>
<dbReference type="RefSeq" id="WP_201083109.1">
    <property type="nucleotide sequence ID" value="NZ_CP067422.1"/>
</dbReference>
<keyword evidence="1" id="KW-0614">Plasmid</keyword>
<dbReference type="Gene3D" id="3.10.450.530">
    <property type="entry name" value="Ribonuclease toxin, BrnT, of type II toxin-antitoxin system"/>
    <property type="match status" value="1"/>
</dbReference>
<evidence type="ECO:0000313" key="1">
    <source>
        <dbReference type="EMBL" id="QQP93501.1"/>
    </source>
</evidence>
<gene>
    <name evidence="1" type="ORF">IGS68_33305</name>
</gene>
<geneLocation type="plasmid" evidence="1 2">
    <name>pTT6-2</name>
</geneLocation>
<keyword evidence="2" id="KW-1185">Reference proteome</keyword>
<reference evidence="1" key="1">
    <citation type="submission" date="2021-02" db="EMBL/GenBank/DDBJ databases">
        <title>Skermanella TT6 skin isolate.</title>
        <authorList>
            <person name="Lee K."/>
            <person name="Ganzorig M."/>
        </authorList>
    </citation>
    <scope>NUCLEOTIDE SEQUENCE</scope>
    <source>
        <strain evidence="1">TT6</strain>
    </source>
</reference>
<name>A0ABX7BIB2_9PROT</name>
<dbReference type="Proteomes" id="UP000595197">
    <property type="component" value="Plasmid pTT6-2"/>
</dbReference>
<evidence type="ECO:0008006" key="3">
    <source>
        <dbReference type="Google" id="ProtNLM"/>
    </source>
</evidence>
<protein>
    <recommendedName>
        <fullName evidence="3">BrnT family toxin</fullName>
    </recommendedName>
</protein>